<dbReference type="GO" id="GO:0017089">
    <property type="term" value="F:glycolipid transfer activity"/>
    <property type="evidence" value="ECO:0007669"/>
    <property type="project" value="TreeGrafter"/>
</dbReference>
<dbReference type="RefSeq" id="WP_015469445.1">
    <property type="nucleotide sequence ID" value="NC_020813.1"/>
</dbReference>
<dbReference type="AlphaFoldDB" id="M4V930"/>
<dbReference type="GO" id="GO:0005886">
    <property type="term" value="C:plasma membrane"/>
    <property type="evidence" value="ECO:0007669"/>
    <property type="project" value="InterPro"/>
</dbReference>
<dbReference type="Pfam" id="PF06835">
    <property type="entry name" value="LptC"/>
    <property type="match status" value="1"/>
</dbReference>
<dbReference type="PANTHER" id="PTHR37481:SF1">
    <property type="entry name" value="LIPOPOLYSACCHARIDE EXPORT SYSTEM PROTEIN LPTC"/>
    <property type="match status" value="1"/>
</dbReference>
<evidence type="ECO:0000313" key="9">
    <source>
        <dbReference type="Proteomes" id="UP000012040"/>
    </source>
</evidence>
<keyword evidence="1" id="KW-1003">Cell membrane</keyword>
<evidence type="ECO:0000256" key="4">
    <source>
        <dbReference type="ARBA" id="ARBA00022989"/>
    </source>
</evidence>
<dbReference type="InterPro" id="IPR010664">
    <property type="entry name" value="LipoPS_assembly_LptC-rel"/>
</dbReference>
<evidence type="ECO:0000256" key="1">
    <source>
        <dbReference type="ARBA" id="ARBA00022475"/>
    </source>
</evidence>
<keyword evidence="9" id="KW-1185">Reference proteome</keyword>
<dbReference type="InterPro" id="IPR052363">
    <property type="entry name" value="LPS_export_LptC"/>
</dbReference>
<evidence type="ECO:0000259" key="7">
    <source>
        <dbReference type="Pfam" id="PF03968"/>
    </source>
</evidence>
<reference evidence="8 9" key="1">
    <citation type="journal article" date="2013" name="ISME J.">
        <title>By their genes ye shall know them: genomic signatures of predatory bacteria.</title>
        <authorList>
            <person name="Pasternak Z."/>
            <person name="Pietrokovski S."/>
            <person name="Rotem O."/>
            <person name="Gophna U."/>
            <person name="Lurie-Weinberger M.N."/>
            <person name="Jurkevitch E."/>
        </authorList>
    </citation>
    <scope>NUCLEOTIDE SEQUENCE [LARGE SCALE GENOMIC DNA]</scope>
    <source>
        <strain evidence="8 9">JSS</strain>
    </source>
</reference>
<dbReference type="Gene3D" id="2.60.450.10">
    <property type="entry name" value="Lipopolysaccharide (LPS) transport protein A like domain"/>
    <property type="match status" value="2"/>
</dbReference>
<protein>
    <recommendedName>
        <fullName evidence="7">Organic solvent tolerance-like N-terminal domain-containing protein</fullName>
    </recommendedName>
</protein>
<dbReference type="PATRIC" id="fig|1184267.3.peg.744"/>
<keyword evidence="3 6" id="KW-0812">Transmembrane</keyword>
<dbReference type="NCBIfam" id="TIGR04409">
    <property type="entry name" value="LptC_YrbK"/>
    <property type="match status" value="1"/>
</dbReference>
<dbReference type="KEGG" id="bex:A11Q_735"/>
<dbReference type="InterPro" id="IPR026265">
    <property type="entry name" value="LptC"/>
</dbReference>
<dbReference type="GO" id="GO:0030288">
    <property type="term" value="C:outer membrane-bounded periplasmic space"/>
    <property type="evidence" value="ECO:0007669"/>
    <property type="project" value="TreeGrafter"/>
</dbReference>
<keyword evidence="2" id="KW-0997">Cell inner membrane</keyword>
<dbReference type="EMBL" id="CP003537">
    <property type="protein sequence ID" value="AGH94955.1"/>
    <property type="molecule type" value="Genomic_DNA"/>
</dbReference>
<sequence length="326" mass="36775">MRLQTPKINKYSILFFLLVAFIFLEIIIMSPNLLEQTSDEEAAFEATRLAAQNQEQKSGSIEQKLQGVHLVENAENEKGWELFAHEAIGSADSKWVVKEVKVHFFNENKLSFTVTGDVGEVDGETKDMVIRGNVTTTSTNGYFFNTDTLRYTASNKMMSSQDKVIMRGPPDNHGEGFKLTGEKLQVDIAQNKMSILEKVVATKKIDGKDFKLTSVRADFYNTNQEATFSKDVRMNLGTMHLNAPVAHFKYSQANKSLMRILLQQGVQLSDEDKRGFSEELELNLLENKMTMRGRPKVQQGEDEISGEEIVFIDGGKKVKINKSSKK</sequence>
<dbReference type="STRING" id="1184267.A11Q_735"/>
<feature type="domain" description="Organic solvent tolerance-like N-terminal" evidence="7">
    <location>
        <begin position="213"/>
        <end position="310"/>
    </location>
</feature>
<name>M4V930_9BACT</name>
<keyword evidence="4 6" id="KW-1133">Transmembrane helix</keyword>
<evidence type="ECO:0000313" key="8">
    <source>
        <dbReference type="EMBL" id="AGH94955.1"/>
    </source>
</evidence>
<dbReference type="GO" id="GO:0015221">
    <property type="term" value="F:lipopolysaccharide transmembrane transporter activity"/>
    <property type="evidence" value="ECO:0007669"/>
    <property type="project" value="InterPro"/>
</dbReference>
<evidence type="ECO:0000256" key="6">
    <source>
        <dbReference type="SAM" id="Phobius"/>
    </source>
</evidence>
<organism evidence="8 9">
    <name type="scientific">Pseudobdellovibrio exovorus JSS</name>
    <dbReference type="NCBI Taxonomy" id="1184267"/>
    <lineage>
        <taxon>Bacteria</taxon>
        <taxon>Pseudomonadati</taxon>
        <taxon>Bdellovibrionota</taxon>
        <taxon>Bdellovibrionia</taxon>
        <taxon>Bdellovibrionales</taxon>
        <taxon>Pseudobdellovibrionaceae</taxon>
        <taxon>Pseudobdellovibrio</taxon>
    </lineage>
</organism>
<dbReference type="PANTHER" id="PTHR37481">
    <property type="entry name" value="LIPOPOLYSACCHARIDE EXPORT SYSTEM PROTEIN LPTC"/>
    <property type="match status" value="1"/>
</dbReference>
<feature type="transmembrane region" description="Helical" evidence="6">
    <location>
        <begin position="12"/>
        <end position="34"/>
    </location>
</feature>
<accession>M4V930</accession>
<proteinExistence type="predicted"/>
<keyword evidence="5 6" id="KW-0472">Membrane</keyword>
<evidence type="ECO:0000256" key="5">
    <source>
        <dbReference type="ARBA" id="ARBA00023136"/>
    </source>
</evidence>
<dbReference type="InterPro" id="IPR005653">
    <property type="entry name" value="OstA-like_N"/>
</dbReference>
<evidence type="ECO:0000256" key="2">
    <source>
        <dbReference type="ARBA" id="ARBA00022519"/>
    </source>
</evidence>
<dbReference type="eggNOG" id="COG3117">
    <property type="taxonomic scope" value="Bacteria"/>
</dbReference>
<evidence type="ECO:0000256" key="3">
    <source>
        <dbReference type="ARBA" id="ARBA00022692"/>
    </source>
</evidence>
<gene>
    <name evidence="8" type="ORF">A11Q_735</name>
</gene>
<dbReference type="Proteomes" id="UP000012040">
    <property type="component" value="Chromosome"/>
</dbReference>
<dbReference type="OrthoDB" id="9342521at2"/>
<dbReference type="HOGENOM" id="CLU_846383_0_0_7"/>
<dbReference type="Pfam" id="PF03968">
    <property type="entry name" value="LptD_N"/>
    <property type="match status" value="1"/>
</dbReference>